<dbReference type="Pfam" id="PF11583">
    <property type="entry name" value="AurF"/>
    <property type="match status" value="1"/>
</dbReference>
<keyword evidence="3" id="KW-1185">Reference proteome</keyword>
<dbReference type="SUPFAM" id="SSF47240">
    <property type="entry name" value="Ferritin-like"/>
    <property type="match status" value="1"/>
</dbReference>
<feature type="region of interest" description="Disordered" evidence="1">
    <location>
        <begin position="1"/>
        <end position="25"/>
    </location>
</feature>
<evidence type="ECO:0000313" key="2">
    <source>
        <dbReference type="EMBL" id="AXV05594.1"/>
    </source>
</evidence>
<dbReference type="InterPro" id="IPR012348">
    <property type="entry name" value="RNR-like"/>
</dbReference>
<name>A0A346XTP7_9ACTN</name>
<dbReference type="Proteomes" id="UP000264006">
    <property type="component" value="Chromosome"/>
</dbReference>
<dbReference type="InterPro" id="IPR025859">
    <property type="entry name" value="AurF/CmlI"/>
</dbReference>
<dbReference type="OrthoDB" id="786532at2"/>
<dbReference type="Gene3D" id="1.10.620.20">
    <property type="entry name" value="Ribonucleotide Reductase, subunit A"/>
    <property type="match status" value="1"/>
</dbReference>
<dbReference type="EMBL" id="CP031165">
    <property type="protein sequence ID" value="AXV05594.1"/>
    <property type="molecule type" value="Genomic_DNA"/>
</dbReference>
<dbReference type="KEGG" id="euz:DVS28_a0893"/>
<organism evidence="2 3">
    <name type="scientific">Euzebya pacifica</name>
    <dbReference type="NCBI Taxonomy" id="1608957"/>
    <lineage>
        <taxon>Bacteria</taxon>
        <taxon>Bacillati</taxon>
        <taxon>Actinomycetota</taxon>
        <taxon>Nitriliruptoria</taxon>
        <taxon>Euzebyales</taxon>
    </lineage>
</organism>
<dbReference type="RefSeq" id="WP_114590380.1">
    <property type="nucleotide sequence ID" value="NZ_CP031165.1"/>
</dbReference>
<reference evidence="2 3" key="1">
    <citation type="submission" date="2018-09" db="EMBL/GenBank/DDBJ databases">
        <title>Complete genome sequence of Euzebya sp. DY32-46 isolated from seawater of Pacific Ocean.</title>
        <authorList>
            <person name="Xu L."/>
            <person name="Wu Y.-H."/>
            <person name="Xu X.-W."/>
        </authorList>
    </citation>
    <scope>NUCLEOTIDE SEQUENCE [LARGE SCALE GENOMIC DNA]</scope>
    <source>
        <strain evidence="2 3">DY32-46</strain>
    </source>
</reference>
<evidence type="ECO:0008006" key="4">
    <source>
        <dbReference type="Google" id="ProtNLM"/>
    </source>
</evidence>
<gene>
    <name evidence="2" type="ORF">DVS28_a0893</name>
</gene>
<feature type="compositionally biased region" description="Basic and acidic residues" evidence="1">
    <location>
        <begin position="8"/>
        <end position="25"/>
    </location>
</feature>
<evidence type="ECO:0000313" key="3">
    <source>
        <dbReference type="Proteomes" id="UP000264006"/>
    </source>
</evidence>
<accession>A0A346XTP7</accession>
<dbReference type="InterPro" id="IPR009078">
    <property type="entry name" value="Ferritin-like_SF"/>
</dbReference>
<proteinExistence type="predicted"/>
<dbReference type="GO" id="GO:0016491">
    <property type="term" value="F:oxidoreductase activity"/>
    <property type="evidence" value="ECO:0007669"/>
    <property type="project" value="InterPro"/>
</dbReference>
<protein>
    <recommendedName>
        <fullName evidence="4">Para-aminobenzoate N-oxygenase AurF</fullName>
    </recommendedName>
</protein>
<evidence type="ECO:0000256" key="1">
    <source>
        <dbReference type="SAM" id="MobiDB-lite"/>
    </source>
</evidence>
<sequence length="310" mass="35505">MTAVDTDLDYRTNGKHRTSDRETTAERLLRSSAKLSFDPSVDIDWDRPHEAGKWYMQPERLSLYGTPLWEEMTPEQQVDLSRHEVASIAATGIFFEMVLMRMLLKHLGKHDAQSKHFQYGLTEVADECHHSTMFGRMIEWLGVPSYGPGNKVRRLAEIMQTPVINEAIAFGGTYYVEAVLDAIQREGATDERVQDICRRVSYIHVVEEARHMRYADEELARTMDGMGFLDRQRTRLLLPLVATVCNEILIHPRVYANVGLDVDRARAEAAANPYWQETIRWAARKPMGIFREQGLLDGPAILAWKRMGLA</sequence>
<dbReference type="AlphaFoldDB" id="A0A346XTP7"/>